<dbReference type="EMBL" id="JBJKBG010000006">
    <property type="protein sequence ID" value="KAL3734806.1"/>
    <property type="molecule type" value="Genomic_DNA"/>
</dbReference>
<reference evidence="2 3" key="1">
    <citation type="submission" date="2024-11" db="EMBL/GenBank/DDBJ databases">
        <title>Chromosome-level genome assembly of Eucalyptus globulus Labill. provides insights into its genome evolution.</title>
        <authorList>
            <person name="Li X."/>
        </authorList>
    </citation>
    <scope>NUCLEOTIDE SEQUENCE [LARGE SCALE GENOMIC DNA]</scope>
    <source>
        <strain evidence="2">CL2024</strain>
        <tissue evidence="2">Fresh tender leaves</tissue>
    </source>
</reference>
<dbReference type="AlphaFoldDB" id="A0ABD3K405"/>
<organism evidence="2 3">
    <name type="scientific">Eucalyptus globulus</name>
    <name type="common">Tasmanian blue gum</name>
    <dbReference type="NCBI Taxonomy" id="34317"/>
    <lineage>
        <taxon>Eukaryota</taxon>
        <taxon>Viridiplantae</taxon>
        <taxon>Streptophyta</taxon>
        <taxon>Embryophyta</taxon>
        <taxon>Tracheophyta</taxon>
        <taxon>Spermatophyta</taxon>
        <taxon>Magnoliopsida</taxon>
        <taxon>eudicotyledons</taxon>
        <taxon>Gunneridae</taxon>
        <taxon>Pentapetalae</taxon>
        <taxon>rosids</taxon>
        <taxon>malvids</taxon>
        <taxon>Myrtales</taxon>
        <taxon>Myrtaceae</taxon>
        <taxon>Myrtoideae</taxon>
        <taxon>Eucalypteae</taxon>
        <taxon>Eucalyptus</taxon>
    </lineage>
</organism>
<accession>A0ABD3K405</accession>
<comment type="caution">
    <text evidence="2">The sequence shown here is derived from an EMBL/GenBank/DDBJ whole genome shotgun (WGS) entry which is preliminary data.</text>
</comment>
<evidence type="ECO:0000313" key="3">
    <source>
        <dbReference type="Proteomes" id="UP001634007"/>
    </source>
</evidence>
<evidence type="ECO:0000256" key="1">
    <source>
        <dbReference type="SAM" id="SignalP"/>
    </source>
</evidence>
<gene>
    <name evidence="2" type="ORF">ACJRO7_024046</name>
</gene>
<feature type="chain" id="PRO_5044871629" description="Phytocyanin domain-containing protein" evidence="1">
    <location>
        <begin position="24"/>
        <end position="106"/>
    </location>
</feature>
<sequence>MAGLRYAGIVLLVMAATMAMTEARTIIVGGSENWCFGHNYMDRDLKNTFKFDHDVYLLPNLFSYLKCNFRGVVLDPWRLYYFVSFNDKDCSDSLMKFFAIPLPRWQ</sequence>
<evidence type="ECO:0008006" key="4">
    <source>
        <dbReference type="Google" id="ProtNLM"/>
    </source>
</evidence>
<dbReference type="PANTHER" id="PTHR34052">
    <property type="entry name" value="GLYCINE-RICH PROTEIN-LIKE"/>
    <property type="match status" value="1"/>
</dbReference>
<feature type="signal peptide" evidence="1">
    <location>
        <begin position="1"/>
        <end position="23"/>
    </location>
</feature>
<dbReference type="PANTHER" id="PTHR34052:SF2">
    <property type="entry name" value="PLASTOCYANIN-LIKE DOMAIN PROTEIN"/>
    <property type="match status" value="1"/>
</dbReference>
<protein>
    <recommendedName>
        <fullName evidence="4">Phytocyanin domain-containing protein</fullName>
    </recommendedName>
</protein>
<dbReference type="Proteomes" id="UP001634007">
    <property type="component" value="Unassembled WGS sequence"/>
</dbReference>
<name>A0ABD3K405_EUCGL</name>
<keyword evidence="3" id="KW-1185">Reference proteome</keyword>
<proteinExistence type="predicted"/>
<evidence type="ECO:0000313" key="2">
    <source>
        <dbReference type="EMBL" id="KAL3734806.1"/>
    </source>
</evidence>
<dbReference type="InterPro" id="IPR008972">
    <property type="entry name" value="Cupredoxin"/>
</dbReference>
<dbReference type="SUPFAM" id="SSF49503">
    <property type="entry name" value="Cupredoxins"/>
    <property type="match status" value="1"/>
</dbReference>
<keyword evidence="1" id="KW-0732">Signal</keyword>